<evidence type="ECO:0000313" key="2">
    <source>
        <dbReference type="EMBL" id="GAA2040231.1"/>
    </source>
</evidence>
<dbReference type="RefSeq" id="WP_344667885.1">
    <property type="nucleotide sequence ID" value="NZ_BAAAQN010000029.1"/>
</dbReference>
<keyword evidence="1" id="KW-0472">Membrane</keyword>
<feature type="transmembrane region" description="Helical" evidence="1">
    <location>
        <begin position="61"/>
        <end position="85"/>
    </location>
</feature>
<comment type="caution">
    <text evidence="2">The sequence shown here is derived from an EMBL/GenBank/DDBJ whole genome shotgun (WGS) entry which is preliminary data.</text>
</comment>
<keyword evidence="3" id="KW-1185">Reference proteome</keyword>
<dbReference type="Proteomes" id="UP001500751">
    <property type="component" value="Unassembled WGS sequence"/>
</dbReference>
<dbReference type="EMBL" id="BAAAQN010000029">
    <property type="protein sequence ID" value="GAA2040231.1"/>
    <property type="molecule type" value="Genomic_DNA"/>
</dbReference>
<protein>
    <submittedName>
        <fullName evidence="2">Uncharacterized protein</fullName>
    </submittedName>
</protein>
<keyword evidence="1" id="KW-1133">Transmembrane helix</keyword>
<evidence type="ECO:0000256" key="1">
    <source>
        <dbReference type="SAM" id="Phobius"/>
    </source>
</evidence>
<gene>
    <name evidence="2" type="ORF">GCM10009839_47910</name>
</gene>
<keyword evidence="1" id="KW-0812">Transmembrane</keyword>
<reference evidence="2 3" key="1">
    <citation type="journal article" date="2019" name="Int. J. Syst. Evol. Microbiol.">
        <title>The Global Catalogue of Microorganisms (GCM) 10K type strain sequencing project: providing services to taxonomists for standard genome sequencing and annotation.</title>
        <authorList>
            <consortium name="The Broad Institute Genomics Platform"/>
            <consortium name="The Broad Institute Genome Sequencing Center for Infectious Disease"/>
            <person name="Wu L."/>
            <person name="Ma J."/>
        </authorList>
    </citation>
    <scope>NUCLEOTIDE SEQUENCE [LARGE SCALE GENOMIC DNA]</scope>
    <source>
        <strain evidence="2 3">JCM 16014</strain>
    </source>
</reference>
<evidence type="ECO:0000313" key="3">
    <source>
        <dbReference type="Proteomes" id="UP001500751"/>
    </source>
</evidence>
<proteinExistence type="predicted"/>
<accession>A0ABN2UPD7</accession>
<name>A0ABN2UPD7_9ACTN</name>
<organism evidence="2 3">
    <name type="scientific">Catenulispora yoronensis</name>
    <dbReference type="NCBI Taxonomy" id="450799"/>
    <lineage>
        <taxon>Bacteria</taxon>
        <taxon>Bacillati</taxon>
        <taxon>Actinomycetota</taxon>
        <taxon>Actinomycetes</taxon>
        <taxon>Catenulisporales</taxon>
        <taxon>Catenulisporaceae</taxon>
        <taxon>Catenulispora</taxon>
    </lineage>
</organism>
<sequence>MSVSDNDHGYGYGNSYGGDNDRADEFARALRHTADGFESPELHTLHAGAVARGRRLRRNSAIGMGLSAVAVLGVAAAVTSALAGLGSGSSGGSGSTSAAGGADAANPANAAAANNAAAAGAAAAPAPARTAVTTSAAATTDLPALLKKDLQQTLPSGVYVIAVQASTQDHTAKVHWNWSEDPTGLGGTVAVTRPSTPTTCAYFHEIATEKHNAQPDCTVTPLPGGGSFLSMQEQGKTALPTSLYLNTYTYFRPDGRELTLYQMQYGSKASRISEDQARTMLTSPVWDSAAVQVGAK</sequence>